<gene>
    <name evidence="1" type="ORF">GCM10010991_28310</name>
</gene>
<dbReference type="Proteomes" id="UP000598196">
    <property type="component" value="Unassembled WGS sequence"/>
</dbReference>
<dbReference type="RefSeq" id="WP_146287298.1">
    <property type="nucleotide sequence ID" value="NZ_BMLP01000006.1"/>
</dbReference>
<dbReference type="OrthoDB" id="9815315at2"/>
<proteinExistence type="predicted"/>
<name>A0A917YLT0_9RHOB</name>
<dbReference type="AlphaFoldDB" id="A0A917YLT0"/>
<dbReference type="Gene3D" id="3.30.450.150">
    <property type="entry name" value="Haem-degrading domain"/>
    <property type="match status" value="1"/>
</dbReference>
<keyword evidence="2" id="KW-1185">Reference proteome</keyword>
<dbReference type="InterPro" id="IPR038084">
    <property type="entry name" value="PduO/GlcC-like_sf"/>
</dbReference>
<organism evidence="1 2">
    <name type="scientific">Gemmobacter aquaticus</name>
    <dbReference type="NCBI Taxonomy" id="490185"/>
    <lineage>
        <taxon>Bacteria</taxon>
        <taxon>Pseudomonadati</taxon>
        <taxon>Pseudomonadota</taxon>
        <taxon>Alphaproteobacteria</taxon>
        <taxon>Rhodobacterales</taxon>
        <taxon>Paracoccaceae</taxon>
        <taxon>Gemmobacter</taxon>
    </lineage>
</organism>
<evidence type="ECO:0000313" key="1">
    <source>
        <dbReference type="EMBL" id="GGO35668.1"/>
    </source>
</evidence>
<dbReference type="InterPro" id="IPR010371">
    <property type="entry name" value="YBR137W-like"/>
</dbReference>
<sequence>MDISLLEVESKSLLLPAFDEVAALRLGDWLVKAALDAQLPVVIDIRTANRTLFHASLPGSSPDNDAWARRKSNVALHFQAASLLVGERMRRSGRTLADQGLAASDYADHGGAVPIHVKGTGMVAVATVSGLPQLEDHRLVVRGLKALLANEA</sequence>
<dbReference type="Pfam" id="PF03928">
    <property type="entry name" value="HbpS-like"/>
    <property type="match status" value="1"/>
</dbReference>
<evidence type="ECO:0000313" key="2">
    <source>
        <dbReference type="Proteomes" id="UP000598196"/>
    </source>
</evidence>
<accession>A0A917YLT0</accession>
<dbReference type="InterPro" id="IPR005624">
    <property type="entry name" value="PduO/GlcC-like"/>
</dbReference>
<dbReference type="EMBL" id="BMLP01000006">
    <property type="protein sequence ID" value="GGO35668.1"/>
    <property type="molecule type" value="Genomic_DNA"/>
</dbReference>
<dbReference type="PIRSF" id="PIRSF008757">
    <property type="entry name" value="UCP008757"/>
    <property type="match status" value="1"/>
</dbReference>
<dbReference type="NCBIfam" id="NF002696">
    <property type="entry name" value="PRK02487.1-5"/>
    <property type="match status" value="1"/>
</dbReference>
<dbReference type="PANTHER" id="PTHR28255:SF1">
    <property type="entry name" value="UPF0303 PROTEIN YBR137W"/>
    <property type="match status" value="1"/>
</dbReference>
<dbReference type="SUPFAM" id="SSF143744">
    <property type="entry name" value="GlcG-like"/>
    <property type="match status" value="1"/>
</dbReference>
<reference evidence="1 2" key="1">
    <citation type="journal article" date="2014" name="Int. J. Syst. Evol. Microbiol.">
        <title>Complete genome sequence of Corynebacterium casei LMG S-19264T (=DSM 44701T), isolated from a smear-ripened cheese.</title>
        <authorList>
            <consortium name="US DOE Joint Genome Institute (JGI-PGF)"/>
            <person name="Walter F."/>
            <person name="Albersmeier A."/>
            <person name="Kalinowski J."/>
            <person name="Ruckert C."/>
        </authorList>
    </citation>
    <scope>NUCLEOTIDE SEQUENCE [LARGE SCALE GENOMIC DNA]</scope>
    <source>
        <strain evidence="1 2">CGMCC 1.7029</strain>
    </source>
</reference>
<comment type="caution">
    <text evidence="1">The sequence shown here is derived from an EMBL/GenBank/DDBJ whole genome shotgun (WGS) entry which is preliminary data.</text>
</comment>
<dbReference type="PANTHER" id="PTHR28255">
    <property type="match status" value="1"/>
</dbReference>
<protein>
    <submittedName>
        <fullName evidence="1">UPF0303 protein</fullName>
    </submittedName>
</protein>